<keyword evidence="2" id="KW-1185">Reference proteome</keyword>
<evidence type="ECO:0000313" key="2">
    <source>
        <dbReference type="Proteomes" id="UP001420932"/>
    </source>
</evidence>
<reference evidence="1 2" key="1">
    <citation type="submission" date="2024-01" db="EMBL/GenBank/DDBJ databases">
        <title>Genome assemblies of Stephania.</title>
        <authorList>
            <person name="Yang L."/>
        </authorList>
    </citation>
    <scope>NUCLEOTIDE SEQUENCE [LARGE SCALE GENOMIC DNA]</scope>
    <source>
        <strain evidence="1">YNDBR</strain>
        <tissue evidence="1">Leaf</tissue>
    </source>
</reference>
<proteinExistence type="predicted"/>
<dbReference type="Proteomes" id="UP001420932">
    <property type="component" value="Unassembled WGS sequence"/>
</dbReference>
<gene>
    <name evidence="1" type="ORF">Syun_005872</name>
</gene>
<dbReference type="EMBL" id="JBBNAF010000003">
    <property type="protein sequence ID" value="KAK9159531.1"/>
    <property type="molecule type" value="Genomic_DNA"/>
</dbReference>
<evidence type="ECO:0000313" key="1">
    <source>
        <dbReference type="EMBL" id="KAK9159531.1"/>
    </source>
</evidence>
<comment type="caution">
    <text evidence="1">The sequence shown here is derived from an EMBL/GenBank/DDBJ whole genome shotgun (WGS) entry which is preliminary data.</text>
</comment>
<organism evidence="1 2">
    <name type="scientific">Stephania yunnanensis</name>
    <dbReference type="NCBI Taxonomy" id="152371"/>
    <lineage>
        <taxon>Eukaryota</taxon>
        <taxon>Viridiplantae</taxon>
        <taxon>Streptophyta</taxon>
        <taxon>Embryophyta</taxon>
        <taxon>Tracheophyta</taxon>
        <taxon>Spermatophyta</taxon>
        <taxon>Magnoliopsida</taxon>
        <taxon>Ranunculales</taxon>
        <taxon>Menispermaceae</taxon>
        <taxon>Menispermoideae</taxon>
        <taxon>Cissampelideae</taxon>
        <taxon>Stephania</taxon>
    </lineage>
</organism>
<protein>
    <submittedName>
        <fullName evidence="1">Uncharacterized protein</fullName>
    </submittedName>
</protein>
<name>A0AAP0KVK2_9MAGN</name>
<accession>A0AAP0KVK2</accession>
<dbReference type="AlphaFoldDB" id="A0AAP0KVK2"/>
<sequence>MNILMRQQKFCKPTLLSILKIPNNYFLVNVINNFKSFIQGSQYRFCKSKRYGKSNNFYEDDHRQT</sequence>